<feature type="compositionally biased region" description="Basic and acidic residues" evidence="3">
    <location>
        <begin position="205"/>
        <end position="229"/>
    </location>
</feature>
<reference evidence="5 6" key="1">
    <citation type="journal article" date="2023" name="G3 (Bethesda)">
        <title>A chromosome-length genome assembly and annotation of blackberry (Rubus argutus, cv. 'Hillquist').</title>
        <authorList>
            <person name="Bruna T."/>
            <person name="Aryal R."/>
            <person name="Dudchenko O."/>
            <person name="Sargent D.J."/>
            <person name="Mead D."/>
            <person name="Buti M."/>
            <person name="Cavallini A."/>
            <person name="Hytonen T."/>
            <person name="Andres J."/>
            <person name="Pham M."/>
            <person name="Weisz D."/>
            <person name="Mascagni F."/>
            <person name="Usai G."/>
            <person name="Natali L."/>
            <person name="Bassil N."/>
            <person name="Fernandez G.E."/>
            <person name="Lomsadze A."/>
            <person name="Armour M."/>
            <person name="Olukolu B."/>
            <person name="Poorten T."/>
            <person name="Britton C."/>
            <person name="Davik J."/>
            <person name="Ashrafi H."/>
            <person name="Aiden E.L."/>
            <person name="Borodovsky M."/>
            <person name="Worthington M."/>
        </authorList>
    </citation>
    <scope>NUCLEOTIDE SEQUENCE [LARGE SCALE GENOMIC DNA]</scope>
    <source>
        <strain evidence="5">PI 553951</strain>
    </source>
</reference>
<keyword evidence="6" id="KW-1185">Reference proteome</keyword>
<comment type="subcellular location">
    <subcellularLocation>
        <location evidence="1">Cytoplasm</location>
    </subcellularLocation>
</comment>
<feature type="compositionally biased region" description="Gly residues" evidence="3">
    <location>
        <begin position="72"/>
        <end position="101"/>
    </location>
</feature>
<evidence type="ECO:0000256" key="3">
    <source>
        <dbReference type="SAM" id="MobiDB-lite"/>
    </source>
</evidence>
<dbReference type="PANTHER" id="PTHR12299:SF17">
    <property type="entry name" value="AT19571P-RELATED"/>
    <property type="match status" value="1"/>
</dbReference>
<dbReference type="AlphaFoldDB" id="A0AAW1WUH5"/>
<feature type="region of interest" description="Disordered" evidence="3">
    <location>
        <begin position="296"/>
        <end position="377"/>
    </location>
</feature>
<name>A0AAW1WUH5_RUBAR</name>
<dbReference type="GO" id="GO:0005634">
    <property type="term" value="C:nucleus"/>
    <property type="evidence" value="ECO:0007669"/>
    <property type="project" value="TreeGrafter"/>
</dbReference>
<dbReference type="GO" id="GO:0005737">
    <property type="term" value="C:cytoplasm"/>
    <property type="evidence" value="ECO:0007669"/>
    <property type="project" value="UniProtKB-SubCell"/>
</dbReference>
<feature type="compositionally biased region" description="Basic and acidic residues" evidence="3">
    <location>
        <begin position="120"/>
        <end position="135"/>
    </location>
</feature>
<feature type="region of interest" description="Disordered" evidence="3">
    <location>
        <begin position="29"/>
        <end position="244"/>
    </location>
</feature>
<proteinExistence type="predicted"/>
<dbReference type="GO" id="GO:0003723">
    <property type="term" value="F:RNA binding"/>
    <property type="evidence" value="ECO:0007669"/>
    <property type="project" value="InterPro"/>
</dbReference>
<evidence type="ECO:0000313" key="5">
    <source>
        <dbReference type="EMBL" id="KAK9927670.1"/>
    </source>
</evidence>
<feature type="compositionally biased region" description="Gly residues" evidence="3">
    <location>
        <begin position="343"/>
        <end position="355"/>
    </location>
</feature>
<sequence length="377" mass="40186">MATANPFDLLGDDDNDDPSQLLAAAVQKVVPSSAQPKKAAQAQAAPAAKSAKLPSKPLPPAQAVREGRSEGGRGGGRGGFGGGRGFGEGRGYGRGRGGGGYNRDRISDENTNGFSGGYRQPEEGENTRDVSERRGGYGGPRGSFRGGRRGGFSNGEDAEGERPRRTFDRRSGTGRGSDFKRDGAGRGNWGTPTDDFASEVEPGTEVEKEVGAEKQLGENEAADANKEIPVDEAEEKEPEEKEMTLEEYEKVLEEKRKTLAALKTEERKVDLDKDLKSMQQLSSKKGNDEIFIKLGSEKDKRKEAADKEERAKKSVSINEFLKPAEGENQRFYGGRNRGRGGRGSRGGYSGGGHGGYSSNVAAPSIADPGHFPSLGGK</sequence>
<feature type="domain" description="Hyaluronan/mRNA-binding protein" evidence="4">
    <location>
        <begin position="163"/>
        <end position="270"/>
    </location>
</feature>
<dbReference type="Proteomes" id="UP001457282">
    <property type="component" value="Unassembled WGS sequence"/>
</dbReference>
<evidence type="ECO:0000313" key="6">
    <source>
        <dbReference type="Proteomes" id="UP001457282"/>
    </source>
</evidence>
<feature type="compositionally biased region" description="Basic and acidic residues" evidence="3">
    <location>
        <begin position="160"/>
        <end position="184"/>
    </location>
</feature>
<evidence type="ECO:0000259" key="4">
    <source>
        <dbReference type="SMART" id="SM01233"/>
    </source>
</evidence>
<dbReference type="EMBL" id="JBEDUW010000005">
    <property type="protein sequence ID" value="KAK9927670.1"/>
    <property type="molecule type" value="Genomic_DNA"/>
</dbReference>
<dbReference type="Gene3D" id="6.10.140.1040">
    <property type="match status" value="1"/>
</dbReference>
<evidence type="ECO:0000256" key="2">
    <source>
        <dbReference type="ARBA" id="ARBA00022490"/>
    </source>
</evidence>
<keyword evidence="2" id="KW-0963">Cytoplasm</keyword>
<organism evidence="5 6">
    <name type="scientific">Rubus argutus</name>
    <name type="common">Southern blackberry</name>
    <dbReference type="NCBI Taxonomy" id="59490"/>
    <lineage>
        <taxon>Eukaryota</taxon>
        <taxon>Viridiplantae</taxon>
        <taxon>Streptophyta</taxon>
        <taxon>Embryophyta</taxon>
        <taxon>Tracheophyta</taxon>
        <taxon>Spermatophyta</taxon>
        <taxon>Magnoliopsida</taxon>
        <taxon>eudicotyledons</taxon>
        <taxon>Gunneridae</taxon>
        <taxon>Pentapetalae</taxon>
        <taxon>rosids</taxon>
        <taxon>fabids</taxon>
        <taxon>Rosales</taxon>
        <taxon>Rosaceae</taxon>
        <taxon>Rosoideae</taxon>
        <taxon>Rosoideae incertae sedis</taxon>
        <taxon>Rubus</taxon>
    </lineage>
</organism>
<protein>
    <recommendedName>
        <fullName evidence="4">Hyaluronan/mRNA-binding protein domain-containing protein</fullName>
    </recommendedName>
</protein>
<comment type="caution">
    <text evidence="5">The sequence shown here is derived from an EMBL/GenBank/DDBJ whole genome shotgun (WGS) entry which is preliminary data.</text>
</comment>
<dbReference type="Pfam" id="PF09598">
    <property type="entry name" value="Stm1_N"/>
    <property type="match status" value="1"/>
</dbReference>
<dbReference type="InterPro" id="IPR019084">
    <property type="entry name" value="STM1-like_N"/>
</dbReference>
<accession>A0AAW1WUH5</accession>
<dbReference type="Pfam" id="PF04774">
    <property type="entry name" value="HABP4_PAI-RBP1"/>
    <property type="match status" value="1"/>
</dbReference>
<feature type="compositionally biased region" description="Basic and acidic residues" evidence="3">
    <location>
        <begin position="296"/>
        <end position="312"/>
    </location>
</feature>
<feature type="compositionally biased region" description="Gly residues" evidence="3">
    <location>
        <begin position="136"/>
        <end position="153"/>
    </location>
</feature>
<evidence type="ECO:0000256" key="1">
    <source>
        <dbReference type="ARBA" id="ARBA00004496"/>
    </source>
</evidence>
<dbReference type="PANTHER" id="PTHR12299">
    <property type="entry name" value="HYALURONIC ACID-BINDING PROTEIN 4"/>
    <property type="match status" value="1"/>
</dbReference>
<dbReference type="SMART" id="SM01233">
    <property type="entry name" value="HABP4_PAI-RBP1"/>
    <property type="match status" value="1"/>
</dbReference>
<dbReference type="InterPro" id="IPR039764">
    <property type="entry name" value="HABP4/SERBP1-like"/>
</dbReference>
<gene>
    <name evidence="5" type="ORF">M0R45_024842</name>
</gene>
<dbReference type="InterPro" id="IPR006861">
    <property type="entry name" value="HABP4_PAIRBP1-bd"/>
</dbReference>
<feature type="compositionally biased region" description="Low complexity" evidence="3">
    <location>
        <begin position="31"/>
        <end position="55"/>
    </location>
</feature>